<evidence type="ECO:0000256" key="1">
    <source>
        <dbReference type="ARBA" id="ARBA00004141"/>
    </source>
</evidence>
<gene>
    <name evidence="12" type="ORF">C4D60_Mb09t20760</name>
</gene>
<dbReference type="PROSITE" id="PS50089">
    <property type="entry name" value="ZF_RING_2"/>
    <property type="match status" value="1"/>
</dbReference>
<evidence type="ECO:0000256" key="5">
    <source>
        <dbReference type="ARBA" id="ARBA00022833"/>
    </source>
</evidence>
<dbReference type="SMART" id="SM00184">
    <property type="entry name" value="RING"/>
    <property type="match status" value="1"/>
</dbReference>
<keyword evidence="2 10" id="KW-0812">Transmembrane</keyword>
<keyword evidence="3" id="KW-0479">Metal-binding</keyword>
<evidence type="ECO:0000313" key="12">
    <source>
        <dbReference type="EMBL" id="THU47920.1"/>
    </source>
</evidence>
<comment type="similarity">
    <text evidence="8">Belongs to the RING-type zinc finger family. NIP subfamily.</text>
</comment>
<keyword evidence="4 9" id="KW-0863">Zinc-finger</keyword>
<proteinExistence type="inferred from homology"/>
<evidence type="ECO:0000256" key="6">
    <source>
        <dbReference type="ARBA" id="ARBA00022989"/>
    </source>
</evidence>
<evidence type="ECO:0000313" key="13">
    <source>
        <dbReference type="Proteomes" id="UP000317650"/>
    </source>
</evidence>
<dbReference type="InterPro" id="IPR001841">
    <property type="entry name" value="Znf_RING"/>
</dbReference>
<organism evidence="12 13">
    <name type="scientific">Musa balbisiana</name>
    <name type="common">Banana</name>
    <dbReference type="NCBI Taxonomy" id="52838"/>
    <lineage>
        <taxon>Eukaryota</taxon>
        <taxon>Viridiplantae</taxon>
        <taxon>Streptophyta</taxon>
        <taxon>Embryophyta</taxon>
        <taxon>Tracheophyta</taxon>
        <taxon>Spermatophyta</taxon>
        <taxon>Magnoliopsida</taxon>
        <taxon>Liliopsida</taxon>
        <taxon>Zingiberales</taxon>
        <taxon>Musaceae</taxon>
        <taxon>Musa</taxon>
    </lineage>
</organism>
<keyword evidence="13" id="KW-1185">Reference proteome</keyword>
<evidence type="ECO:0000256" key="7">
    <source>
        <dbReference type="ARBA" id="ARBA00023136"/>
    </source>
</evidence>
<accession>A0A4S8IHZ4</accession>
<evidence type="ECO:0000256" key="3">
    <source>
        <dbReference type="ARBA" id="ARBA00022723"/>
    </source>
</evidence>
<keyword evidence="5" id="KW-0862">Zinc</keyword>
<comment type="caution">
    <text evidence="12">The sequence shown here is derived from an EMBL/GenBank/DDBJ whole genome shotgun (WGS) entry which is preliminary data.</text>
</comment>
<keyword evidence="7 10" id="KW-0472">Membrane</keyword>
<evidence type="ECO:0000256" key="9">
    <source>
        <dbReference type="PROSITE-ProRule" id="PRU00175"/>
    </source>
</evidence>
<evidence type="ECO:0000256" key="4">
    <source>
        <dbReference type="ARBA" id="ARBA00022771"/>
    </source>
</evidence>
<evidence type="ECO:0000259" key="11">
    <source>
        <dbReference type="PROSITE" id="PS50089"/>
    </source>
</evidence>
<dbReference type="PANTHER" id="PTHR46151">
    <property type="entry name" value="NEP1-INTERACTING PROTEIN-LIKE 2"/>
    <property type="match status" value="1"/>
</dbReference>
<evidence type="ECO:0000256" key="10">
    <source>
        <dbReference type="SAM" id="Phobius"/>
    </source>
</evidence>
<dbReference type="InterPro" id="IPR013083">
    <property type="entry name" value="Znf_RING/FYVE/PHD"/>
</dbReference>
<dbReference type="SUPFAM" id="SSF57850">
    <property type="entry name" value="RING/U-box"/>
    <property type="match status" value="1"/>
</dbReference>
<dbReference type="Gene3D" id="3.30.40.10">
    <property type="entry name" value="Zinc/RING finger domain, C3HC4 (zinc finger)"/>
    <property type="match status" value="1"/>
</dbReference>
<protein>
    <recommendedName>
        <fullName evidence="11">RING-type domain-containing protein</fullName>
    </recommendedName>
</protein>
<dbReference type="GO" id="GO:0008270">
    <property type="term" value="F:zinc ion binding"/>
    <property type="evidence" value="ECO:0007669"/>
    <property type="project" value="UniProtKB-KW"/>
</dbReference>
<dbReference type="FunFam" id="3.30.40.10:FF:000505">
    <property type="entry name" value="NEP1-interacting protein-like 1"/>
    <property type="match status" value="1"/>
</dbReference>
<dbReference type="AlphaFoldDB" id="A0A4S8IHZ4"/>
<dbReference type="Pfam" id="PF13639">
    <property type="entry name" value="zf-RING_2"/>
    <property type="match status" value="1"/>
</dbReference>
<dbReference type="PANTHER" id="PTHR46151:SF7">
    <property type="entry name" value="NEP1-INTERACTING PROTEIN 1"/>
    <property type="match status" value="1"/>
</dbReference>
<dbReference type="GO" id="GO:0016020">
    <property type="term" value="C:membrane"/>
    <property type="evidence" value="ECO:0007669"/>
    <property type="project" value="UniProtKB-SubCell"/>
</dbReference>
<dbReference type="STRING" id="52838.A0A4S8IHZ4"/>
<feature type="domain" description="RING-type" evidence="11">
    <location>
        <begin position="273"/>
        <end position="315"/>
    </location>
</feature>
<dbReference type="EMBL" id="PYDT01000010">
    <property type="protein sequence ID" value="THU47920.1"/>
    <property type="molecule type" value="Genomic_DNA"/>
</dbReference>
<sequence>MDHSSTALCTFSSPLSLSRLSALLIRATLTCVFATGLCLFLDQQCAFPSSSFCYRLKCFFPWFQACLSREQVCVRFVAFGVAQHRLLSSCCVSVGVLLGALAGALIGVATASGVVRGSISGAISGALSSVEVVEDSLAIWRNNGSGQWSILYLVSDMIQSSILKHSFDRCFGFFEIEILYSLMSGRLVTEKVDTASRFCKADLFSFCLLLAKGFGHGEQLCALSAPFLEVLDDIFEAGGGGTKGMPKASVDKLPKINIHVEDCVDARSESISCAVCLQEFQAGEAARTLPQCQHIFHLPCIDSWLIRHGSCPLCRHNFSEAYLVQ</sequence>
<keyword evidence="6 10" id="KW-1133">Transmembrane helix</keyword>
<evidence type="ECO:0000256" key="8">
    <source>
        <dbReference type="ARBA" id="ARBA00061072"/>
    </source>
</evidence>
<feature type="transmembrane region" description="Helical" evidence="10">
    <location>
        <begin position="86"/>
        <end position="109"/>
    </location>
</feature>
<name>A0A4S8IHZ4_MUSBA</name>
<dbReference type="Proteomes" id="UP000317650">
    <property type="component" value="Chromosome 9"/>
</dbReference>
<evidence type="ECO:0000256" key="2">
    <source>
        <dbReference type="ARBA" id="ARBA00022692"/>
    </source>
</evidence>
<comment type="subcellular location">
    <subcellularLocation>
        <location evidence="1">Membrane</location>
        <topology evidence="1">Multi-pass membrane protein</topology>
    </subcellularLocation>
</comment>
<feature type="transmembrane region" description="Helical" evidence="10">
    <location>
        <begin position="20"/>
        <end position="41"/>
    </location>
</feature>
<reference evidence="12 13" key="1">
    <citation type="journal article" date="2019" name="Nat. Plants">
        <title>Genome sequencing of Musa balbisiana reveals subgenome evolution and function divergence in polyploid bananas.</title>
        <authorList>
            <person name="Yao X."/>
        </authorList>
    </citation>
    <scope>NUCLEOTIDE SEQUENCE [LARGE SCALE GENOMIC DNA]</scope>
    <source>
        <strain evidence="13">cv. DH-PKW</strain>
        <tissue evidence="12">Leaves</tissue>
    </source>
</reference>